<evidence type="ECO:0000313" key="2">
    <source>
        <dbReference type="EMBL" id="SVA73126.1"/>
    </source>
</evidence>
<dbReference type="SUPFAM" id="SSF159501">
    <property type="entry name" value="EreA/ChaN-like"/>
    <property type="match status" value="1"/>
</dbReference>
<gene>
    <name evidence="2" type="ORF">METZ01_LOCUS125980</name>
</gene>
<dbReference type="Gene3D" id="3.40.50.11550">
    <property type="match status" value="1"/>
</dbReference>
<feature type="non-terminal residue" evidence="2">
    <location>
        <position position="260"/>
    </location>
</feature>
<feature type="domain" description="Haem-binding uptake Tiki superfamily ChaN" evidence="1">
    <location>
        <begin position="68"/>
        <end position="260"/>
    </location>
</feature>
<accession>A0A381Y7Q2</accession>
<dbReference type="EMBL" id="UINC01017597">
    <property type="protein sequence ID" value="SVA73126.1"/>
    <property type="molecule type" value="Genomic_DNA"/>
</dbReference>
<protein>
    <recommendedName>
        <fullName evidence="1">Haem-binding uptake Tiki superfamily ChaN domain-containing protein</fullName>
    </recommendedName>
</protein>
<dbReference type="CDD" id="cd14727">
    <property type="entry name" value="ChanN-like"/>
    <property type="match status" value="1"/>
</dbReference>
<dbReference type="Pfam" id="PF04187">
    <property type="entry name" value="Cofac_haem_bdg"/>
    <property type="match status" value="1"/>
</dbReference>
<sequence length="260" mass="29448">MSPNSATKTIRTPLVTLFLLCLLLITREGQTEDFAVPNSGSPYLNLGNLQTGEILHLPTGLTINFEQMMNAVAASRVIYVGETHDNIEAHKVQLRIIKKLSERYSVAIGLEMFRRSAQEKLDRWNTGQLPLKEFKKLFHANWGTGYKLYQPIFDFAQANKLPLIGLKSTRKVENSFRSDDPAPDGAFYPELDDQDPYHRAFSMAAFGGHRGTEKALEKPYRMLLLWEETMAQTVSQFLINTKYTDTKLVVLSGGFHVQYG</sequence>
<evidence type="ECO:0000259" key="1">
    <source>
        <dbReference type="Pfam" id="PF04187"/>
    </source>
</evidence>
<name>A0A381Y7Q2_9ZZZZ</name>
<reference evidence="2" key="1">
    <citation type="submission" date="2018-05" db="EMBL/GenBank/DDBJ databases">
        <authorList>
            <person name="Lanie J.A."/>
            <person name="Ng W.-L."/>
            <person name="Kazmierczak K.M."/>
            <person name="Andrzejewski T.M."/>
            <person name="Davidsen T.M."/>
            <person name="Wayne K.J."/>
            <person name="Tettelin H."/>
            <person name="Glass J.I."/>
            <person name="Rusch D."/>
            <person name="Podicherti R."/>
            <person name="Tsui H.-C.T."/>
            <person name="Winkler M.E."/>
        </authorList>
    </citation>
    <scope>NUCLEOTIDE SEQUENCE</scope>
</reference>
<organism evidence="2">
    <name type="scientific">marine metagenome</name>
    <dbReference type="NCBI Taxonomy" id="408172"/>
    <lineage>
        <taxon>unclassified sequences</taxon>
        <taxon>metagenomes</taxon>
        <taxon>ecological metagenomes</taxon>
    </lineage>
</organism>
<dbReference type="AlphaFoldDB" id="A0A381Y7Q2"/>
<proteinExistence type="predicted"/>
<dbReference type="InterPro" id="IPR007314">
    <property type="entry name" value="Cofac_haem-bd_dom"/>
</dbReference>